<dbReference type="AlphaFoldDB" id="A0A5S9Q3R8"/>
<sequence length="365" mass="39682">MSIRDNDLHLMPRPAVIETISFEQILEEQKAQLNGLQPMLFTPDKQPVMREAELVVAQNGERYFKVPVVDDAGLLYLELESETHVKQLQVSSYREMLLRQRVNEGAFATMLAYANGKDLDNVVARYGVKRETLDPGDPTATPPIDPTYESDPSLRRRGQLAYEALSTAGPEGAYEFHALSASAQVKDVDIDAPRFAVLDLDPALLAQLPDDAIVLQCIHDAGLNKPAPGDVAVTVLSHSGNGNPDETTINAVDGRLNKKTVRPMTDNPRVRAAGIAEYSVTASLIIYSGPDAALILETAKAALAAYVAQQHSLKLAPTVAGIYEALKQPGVHDVIFNENSIPSLEKYQAAYCTAMNVTIGGTYDR</sequence>
<accession>A0A5S9Q3R8</accession>
<dbReference type="InterPro" id="IPR014507">
    <property type="entry name" value="Baseplate_assembly_J_pred"/>
</dbReference>
<dbReference type="PANTHER" id="PTHR35862:SF1">
    <property type="entry name" value="FELS-2 PROPHAGE PROTEIN"/>
    <property type="match status" value="1"/>
</dbReference>
<name>A0A5S9Q3R8_9GAMM</name>
<organism evidence="2 3">
    <name type="scientific">BD1-7 clade bacterium</name>
    <dbReference type="NCBI Taxonomy" id="2029982"/>
    <lineage>
        <taxon>Bacteria</taxon>
        <taxon>Pseudomonadati</taxon>
        <taxon>Pseudomonadota</taxon>
        <taxon>Gammaproteobacteria</taxon>
        <taxon>Cellvibrionales</taxon>
        <taxon>Spongiibacteraceae</taxon>
        <taxon>BD1-7 clade</taxon>
    </lineage>
</organism>
<proteinExistence type="predicted"/>
<dbReference type="PIRSF" id="PIRSF020481">
    <property type="entry name" value="BAP"/>
    <property type="match status" value="1"/>
</dbReference>
<gene>
    <name evidence="2" type="ORF">DPBNPPHM_01522</name>
</gene>
<evidence type="ECO:0000313" key="3">
    <source>
        <dbReference type="Proteomes" id="UP000434580"/>
    </source>
</evidence>
<evidence type="ECO:0000256" key="1">
    <source>
        <dbReference type="SAM" id="MobiDB-lite"/>
    </source>
</evidence>
<protein>
    <recommendedName>
        <fullName evidence="4">Baseplate protein J-like domain-containing protein</fullName>
    </recommendedName>
</protein>
<dbReference type="EMBL" id="CACSII010000016">
    <property type="protein sequence ID" value="CAA0111772.1"/>
    <property type="molecule type" value="Genomic_DNA"/>
</dbReference>
<dbReference type="PANTHER" id="PTHR35862">
    <property type="entry name" value="FELS-2 PROPHAGE PROTEIN"/>
    <property type="match status" value="1"/>
</dbReference>
<dbReference type="InterPro" id="IPR052726">
    <property type="entry name" value="Phage_Baseplate_Hub"/>
</dbReference>
<evidence type="ECO:0008006" key="4">
    <source>
        <dbReference type="Google" id="ProtNLM"/>
    </source>
</evidence>
<feature type="region of interest" description="Disordered" evidence="1">
    <location>
        <begin position="133"/>
        <end position="152"/>
    </location>
</feature>
<evidence type="ECO:0000313" key="2">
    <source>
        <dbReference type="EMBL" id="CAA0111772.1"/>
    </source>
</evidence>
<dbReference type="Proteomes" id="UP000434580">
    <property type="component" value="Unassembled WGS sequence"/>
</dbReference>
<reference evidence="2 3" key="1">
    <citation type="submission" date="2019-11" db="EMBL/GenBank/DDBJ databases">
        <authorList>
            <person name="Holert J."/>
        </authorList>
    </citation>
    <scope>NUCLEOTIDE SEQUENCE [LARGE SCALE GENOMIC DNA]</scope>
    <source>
        <strain evidence="2">BC5_2</strain>
    </source>
</reference>
<dbReference type="OrthoDB" id="9793802at2"/>